<protein>
    <submittedName>
        <fullName evidence="4">4-hydroxybenzoyl-CoA thioesterase</fullName>
        <ecNumber evidence="4">3.1.2.23</ecNumber>
    </submittedName>
</protein>
<sequence>MIEHQSQFVHERRVSFSETDMAGIVHFSNYYRYMEEAEHAYFRSLDLKIMHRREDGIIVGWPRVNSHCQYLGPARYEDILQITVDIERLGVKSVSWSMGIYCGDKKLAQGRMKTACCLCRADHTLESIPIASPFAEKLEESPYLQT</sequence>
<dbReference type="PANTHER" id="PTHR31793">
    <property type="entry name" value="4-HYDROXYBENZOYL-COA THIOESTERASE FAMILY MEMBER"/>
    <property type="match status" value="1"/>
</dbReference>
<dbReference type="GO" id="GO:0047617">
    <property type="term" value="F:fatty acyl-CoA hydrolase activity"/>
    <property type="evidence" value="ECO:0007669"/>
    <property type="project" value="TreeGrafter"/>
</dbReference>
<evidence type="ECO:0000259" key="3">
    <source>
        <dbReference type="Pfam" id="PF03061"/>
    </source>
</evidence>
<dbReference type="AlphaFoldDB" id="A0A5C5XNC5"/>
<evidence type="ECO:0000313" key="5">
    <source>
        <dbReference type="Proteomes" id="UP000316095"/>
    </source>
</evidence>
<dbReference type="RefSeq" id="WP_242631407.1">
    <property type="nucleotide sequence ID" value="NZ_SJPG01000001.1"/>
</dbReference>
<dbReference type="SUPFAM" id="SSF54637">
    <property type="entry name" value="Thioesterase/thiol ester dehydrase-isomerase"/>
    <property type="match status" value="1"/>
</dbReference>
<dbReference type="Pfam" id="PF03061">
    <property type="entry name" value="4HBT"/>
    <property type="match status" value="1"/>
</dbReference>
<dbReference type="CDD" id="cd00586">
    <property type="entry name" value="4HBT"/>
    <property type="match status" value="1"/>
</dbReference>
<dbReference type="PROSITE" id="PS01328">
    <property type="entry name" value="4HBCOA_THIOESTERASE"/>
    <property type="match status" value="1"/>
</dbReference>
<dbReference type="InterPro" id="IPR050563">
    <property type="entry name" value="4-hydroxybenzoyl-CoA_TE"/>
</dbReference>
<dbReference type="Proteomes" id="UP000316095">
    <property type="component" value="Unassembled WGS sequence"/>
</dbReference>
<dbReference type="InterPro" id="IPR006683">
    <property type="entry name" value="Thioestr_dom"/>
</dbReference>
<dbReference type="EMBL" id="SJPG01000001">
    <property type="protein sequence ID" value="TWT63981.1"/>
    <property type="molecule type" value="Genomic_DNA"/>
</dbReference>
<keyword evidence="5" id="KW-1185">Reference proteome</keyword>
<dbReference type="InterPro" id="IPR029069">
    <property type="entry name" value="HotDog_dom_sf"/>
</dbReference>
<accession>A0A5C5XNC5</accession>
<name>A0A5C5XNC5_9PLAN</name>
<proteinExistence type="inferred from homology"/>
<evidence type="ECO:0000256" key="2">
    <source>
        <dbReference type="ARBA" id="ARBA00022801"/>
    </source>
</evidence>
<dbReference type="PANTHER" id="PTHR31793:SF27">
    <property type="entry name" value="NOVEL THIOESTERASE SUPERFAMILY DOMAIN AND SAPOSIN A-TYPE DOMAIN CONTAINING PROTEIN (0610012H03RIK)"/>
    <property type="match status" value="1"/>
</dbReference>
<dbReference type="InterPro" id="IPR006684">
    <property type="entry name" value="YbgC/YbaW"/>
</dbReference>
<keyword evidence="2 4" id="KW-0378">Hydrolase</keyword>
<dbReference type="NCBIfam" id="TIGR00051">
    <property type="entry name" value="YbgC/FadM family acyl-CoA thioesterase"/>
    <property type="match status" value="1"/>
</dbReference>
<dbReference type="GO" id="GO:0018739">
    <property type="term" value="F:4-hydroxybenzoyl-CoA thioesterase activity"/>
    <property type="evidence" value="ECO:0007669"/>
    <property type="project" value="UniProtKB-EC"/>
</dbReference>
<evidence type="ECO:0000313" key="4">
    <source>
        <dbReference type="EMBL" id="TWT63981.1"/>
    </source>
</evidence>
<dbReference type="InterPro" id="IPR008272">
    <property type="entry name" value="HB-CoA_thioesterase_AS"/>
</dbReference>
<comment type="caution">
    <text evidence="4">The sequence shown here is derived from an EMBL/GenBank/DDBJ whole genome shotgun (WGS) entry which is preliminary data.</text>
</comment>
<dbReference type="EC" id="3.1.2.23" evidence="4"/>
<organism evidence="4 5">
    <name type="scientific">Rubinisphaera italica</name>
    <dbReference type="NCBI Taxonomy" id="2527969"/>
    <lineage>
        <taxon>Bacteria</taxon>
        <taxon>Pseudomonadati</taxon>
        <taxon>Planctomycetota</taxon>
        <taxon>Planctomycetia</taxon>
        <taxon>Planctomycetales</taxon>
        <taxon>Planctomycetaceae</taxon>
        <taxon>Rubinisphaera</taxon>
    </lineage>
</organism>
<dbReference type="Gene3D" id="3.10.129.10">
    <property type="entry name" value="Hotdog Thioesterase"/>
    <property type="match status" value="1"/>
</dbReference>
<comment type="similarity">
    <text evidence="1">Belongs to the 4-hydroxybenzoyl-CoA thioesterase family.</text>
</comment>
<reference evidence="4 5" key="1">
    <citation type="submission" date="2019-02" db="EMBL/GenBank/DDBJ databases">
        <title>Deep-cultivation of Planctomycetes and their phenomic and genomic characterization uncovers novel biology.</title>
        <authorList>
            <person name="Wiegand S."/>
            <person name="Jogler M."/>
            <person name="Boedeker C."/>
            <person name="Pinto D."/>
            <person name="Vollmers J."/>
            <person name="Rivas-Marin E."/>
            <person name="Kohn T."/>
            <person name="Peeters S.H."/>
            <person name="Heuer A."/>
            <person name="Rast P."/>
            <person name="Oberbeckmann S."/>
            <person name="Bunk B."/>
            <person name="Jeske O."/>
            <person name="Meyerdierks A."/>
            <person name="Storesund J.E."/>
            <person name="Kallscheuer N."/>
            <person name="Luecker S."/>
            <person name="Lage O.M."/>
            <person name="Pohl T."/>
            <person name="Merkel B.J."/>
            <person name="Hornburger P."/>
            <person name="Mueller R.-W."/>
            <person name="Bruemmer F."/>
            <person name="Labrenz M."/>
            <person name="Spormann A.M."/>
            <person name="Op Den Camp H."/>
            <person name="Overmann J."/>
            <person name="Amann R."/>
            <person name="Jetten M.S.M."/>
            <person name="Mascher T."/>
            <person name="Medema M.H."/>
            <person name="Devos D.P."/>
            <person name="Kaster A.-K."/>
            <person name="Ovreas L."/>
            <person name="Rohde M."/>
            <person name="Galperin M.Y."/>
            <person name="Jogler C."/>
        </authorList>
    </citation>
    <scope>NUCLEOTIDE SEQUENCE [LARGE SCALE GENOMIC DNA]</scope>
    <source>
        <strain evidence="4 5">Pan54</strain>
    </source>
</reference>
<feature type="domain" description="Thioesterase" evidence="3">
    <location>
        <begin position="23"/>
        <end position="107"/>
    </location>
</feature>
<evidence type="ECO:0000256" key="1">
    <source>
        <dbReference type="ARBA" id="ARBA00005953"/>
    </source>
</evidence>
<gene>
    <name evidence="4" type="ORF">Pan54_47410</name>
</gene>